<sequence>TRDGKKKSRLDKLIVELGKWVRKGKKKIESDITEEDRKFLGYLERISENRRQEHKGLEQICIERRYQIIDEEQGRTIASLLEKPFNHTVVDKLLENQNNTRVLICDSGK</sequence>
<feature type="non-terminal residue" evidence="1">
    <location>
        <position position="109"/>
    </location>
</feature>
<evidence type="ECO:0000313" key="2">
    <source>
        <dbReference type="Proteomes" id="UP000789901"/>
    </source>
</evidence>
<reference evidence="1 2" key="1">
    <citation type="submission" date="2021-06" db="EMBL/GenBank/DDBJ databases">
        <authorList>
            <person name="Kallberg Y."/>
            <person name="Tangrot J."/>
            <person name="Rosling A."/>
        </authorList>
    </citation>
    <scope>NUCLEOTIDE SEQUENCE [LARGE SCALE GENOMIC DNA]</scope>
    <source>
        <strain evidence="1 2">120-4 pot B 10/14</strain>
    </source>
</reference>
<evidence type="ECO:0000313" key="1">
    <source>
        <dbReference type="EMBL" id="CAG8857140.1"/>
    </source>
</evidence>
<dbReference type="Proteomes" id="UP000789901">
    <property type="component" value="Unassembled WGS sequence"/>
</dbReference>
<gene>
    <name evidence="1" type="ORF">GMARGA_LOCUS45961</name>
</gene>
<comment type="caution">
    <text evidence="1">The sequence shown here is derived from an EMBL/GenBank/DDBJ whole genome shotgun (WGS) entry which is preliminary data.</text>
</comment>
<proteinExistence type="predicted"/>
<protein>
    <submittedName>
        <fullName evidence="1">12297_t:CDS:1</fullName>
    </submittedName>
</protein>
<feature type="non-terminal residue" evidence="1">
    <location>
        <position position="1"/>
    </location>
</feature>
<keyword evidence="2" id="KW-1185">Reference proteome</keyword>
<organism evidence="1 2">
    <name type="scientific">Gigaspora margarita</name>
    <dbReference type="NCBI Taxonomy" id="4874"/>
    <lineage>
        <taxon>Eukaryota</taxon>
        <taxon>Fungi</taxon>
        <taxon>Fungi incertae sedis</taxon>
        <taxon>Mucoromycota</taxon>
        <taxon>Glomeromycotina</taxon>
        <taxon>Glomeromycetes</taxon>
        <taxon>Diversisporales</taxon>
        <taxon>Gigasporaceae</taxon>
        <taxon>Gigaspora</taxon>
    </lineage>
</organism>
<name>A0ABN7XQZ5_GIGMA</name>
<dbReference type="EMBL" id="CAJVQB010167634">
    <property type="protein sequence ID" value="CAG8857140.1"/>
    <property type="molecule type" value="Genomic_DNA"/>
</dbReference>
<accession>A0ABN7XQZ5</accession>